<evidence type="ECO:0000256" key="5">
    <source>
        <dbReference type="SAM" id="MobiDB-lite"/>
    </source>
</evidence>
<keyword evidence="7" id="KW-1185">Reference proteome</keyword>
<comment type="similarity">
    <text evidence="1 4">Belongs to the eukaryotic ribosomal protein eL36 family.</text>
</comment>
<evidence type="ECO:0000256" key="2">
    <source>
        <dbReference type="ARBA" id="ARBA00022980"/>
    </source>
</evidence>
<proteinExistence type="inferred from homology"/>
<accession>I7IP19</accession>
<dbReference type="OMA" id="GMHIRIM"/>
<evidence type="ECO:0000256" key="1">
    <source>
        <dbReference type="ARBA" id="ARBA00006509"/>
    </source>
</evidence>
<dbReference type="InterPro" id="IPR000509">
    <property type="entry name" value="Ribosomal_eL36"/>
</dbReference>
<dbReference type="PROSITE" id="PS01190">
    <property type="entry name" value="RIBOSOMAL_L36E"/>
    <property type="match status" value="1"/>
</dbReference>
<sequence length="111" mass="12461">MASDKIPAPKSGFPVGLNRGHITTPLSNPKASRASRMKGRTSARKALIKEIVREVCGFAPYERRMIELIKSGTASSTKRALKFAKKRLGTHKRAKAKRDEITRIVMMQRKR</sequence>
<gene>
    <name evidence="6" type="ORF">BMR1_01G00755</name>
</gene>
<dbReference type="GO" id="GO:0006412">
    <property type="term" value="P:translation"/>
    <property type="evidence" value="ECO:0007669"/>
    <property type="project" value="InterPro"/>
</dbReference>
<dbReference type="Proteomes" id="UP000002899">
    <property type="component" value="Chromosome I"/>
</dbReference>
<dbReference type="GO" id="GO:1990904">
    <property type="term" value="C:ribonucleoprotein complex"/>
    <property type="evidence" value="ECO:0007669"/>
    <property type="project" value="UniProtKB-KW"/>
</dbReference>
<evidence type="ECO:0000313" key="7">
    <source>
        <dbReference type="Proteomes" id="UP000002899"/>
    </source>
</evidence>
<dbReference type="Gene3D" id="1.10.10.1760">
    <property type="entry name" value="60S ribosomal protein L36"/>
    <property type="match status" value="1"/>
</dbReference>
<dbReference type="AlphaFoldDB" id="I7IP19"/>
<keyword evidence="3 4" id="KW-0687">Ribonucleoprotein</keyword>
<dbReference type="RefSeq" id="XP_012647224.1">
    <property type="nucleotide sequence ID" value="XM_012791770.1"/>
</dbReference>
<dbReference type="GO" id="GO:0003735">
    <property type="term" value="F:structural constituent of ribosome"/>
    <property type="evidence" value="ECO:0007669"/>
    <property type="project" value="InterPro"/>
</dbReference>
<dbReference type="FunFam" id="1.10.10.1760:FF:000001">
    <property type="entry name" value="60S ribosomal protein L36"/>
    <property type="match status" value="1"/>
</dbReference>
<dbReference type="Pfam" id="PF01158">
    <property type="entry name" value="Ribosomal_L36e"/>
    <property type="match status" value="1"/>
</dbReference>
<protein>
    <recommendedName>
        <fullName evidence="4">60S ribosomal protein L36</fullName>
    </recommendedName>
</protein>
<reference evidence="6 7" key="1">
    <citation type="journal article" date="2012" name="Nucleic Acids Res.">
        <title>Sequencing of the smallest Apicomplexan genome from the human pathogen Babesia microti.</title>
        <authorList>
            <person name="Cornillot E."/>
            <person name="Hadj-Kaddour K."/>
            <person name="Dassouli A."/>
            <person name="Noel B."/>
            <person name="Ranwez V."/>
            <person name="Vacherie B."/>
            <person name="Augagneur Y."/>
            <person name="Bres V."/>
            <person name="Duclos A."/>
            <person name="Randazzo S."/>
            <person name="Carcy B."/>
            <person name="Debierre-Grockiego F."/>
            <person name="Delbecq S."/>
            <person name="Moubri-Menage K."/>
            <person name="Shams-Eldin H."/>
            <person name="Usmani-Brown S."/>
            <person name="Bringaud F."/>
            <person name="Wincker P."/>
            <person name="Vivares C.P."/>
            <person name="Schwarz R.T."/>
            <person name="Schetters T.P."/>
            <person name="Krause P.J."/>
            <person name="Gorenflot A."/>
            <person name="Berry V."/>
            <person name="Barbe V."/>
            <person name="Ben Mamoun C."/>
        </authorList>
    </citation>
    <scope>NUCLEOTIDE SEQUENCE [LARGE SCALE GENOMIC DNA]</scope>
    <source>
        <strain evidence="6 7">RI</strain>
    </source>
</reference>
<dbReference type="KEGG" id="bmic:BMR1_01G00755"/>
<dbReference type="OrthoDB" id="25649at2759"/>
<dbReference type="VEuPathDB" id="PiroplasmaDB:BMR1_01G00755"/>
<dbReference type="PANTHER" id="PTHR10114">
    <property type="entry name" value="60S RIBOSOMAL PROTEIN L36"/>
    <property type="match status" value="1"/>
</dbReference>
<dbReference type="GeneID" id="24423227"/>
<name>I7IP19_BABMR</name>
<evidence type="ECO:0000256" key="3">
    <source>
        <dbReference type="ARBA" id="ARBA00023274"/>
    </source>
</evidence>
<evidence type="ECO:0000313" key="6">
    <source>
        <dbReference type="EMBL" id="CCF72615.1"/>
    </source>
</evidence>
<reference evidence="6 7" key="3">
    <citation type="journal article" date="2016" name="Sci. Rep.">
        <title>Genome-wide diversity and gene expression profiling of Babesia microti isolates identify polymorphic genes that mediate host-pathogen interactions.</title>
        <authorList>
            <person name="Silva J.C."/>
            <person name="Cornillot E."/>
            <person name="McCracken C."/>
            <person name="Usmani-Brown S."/>
            <person name="Dwivedi A."/>
            <person name="Ifeonu O.O."/>
            <person name="Crabtree J."/>
            <person name="Gotia H.T."/>
            <person name="Virji A.Z."/>
            <person name="Reynes C."/>
            <person name="Colinge J."/>
            <person name="Kumar V."/>
            <person name="Lawres L."/>
            <person name="Pazzi J.E."/>
            <person name="Pablo J.V."/>
            <person name="Hung C."/>
            <person name="Brancato J."/>
            <person name="Kumari P."/>
            <person name="Orvis J."/>
            <person name="Tretina K."/>
            <person name="Chibucos M."/>
            <person name="Ott S."/>
            <person name="Sadzewicz L."/>
            <person name="Sengamalay N."/>
            <person name="Shetty A.C."/>
            <person name="Su Q."/>
            <person name="Tallon L."/>
            <person name="Fraser C.M."/>
            <person name="Frutos R."/>
            <person name="Molina D.M."/>
            <person name="Krause P.J."/>
            <person name="Ben Mamoun C."/>
        </authorList>
    </citation>
    <scope>NUCLEOTIDE SEQUENCE [LARGE SCALE GENOMIC DNA]</scope>
    <source>
        <strain evidence="6 7">RI</strain>
    </source>
</reference>
<dbReference type="GO" id="GO:0005840">
    <property type="term" value="C:ribosome"/>
    <property type="evidence" value="ECO:0007669"/>
    <property type="project" value="UniProtKB-KW"/>
</dbReference>
<keyword evidence="2 4" id="KW-0689">Ribosomal protein</keyword>
<evidence type="ECO:0000256" key="4">
    <source>
        <dbReference type="RuleBase" id="RU000665"/>
    </source>
</evidence>
<reference evidence="6 7" key="2">
    <citation type="journal article" date="2013" name="PLoS ONE">
        <title>Whole genome mapping and re-organization of the nuclear and mitochondrial genomes of Babesia microti isolates.</title>
        <authorList>
            <person name="Cornillot E."/>
            <person name="Dassouli A."/>
            <person name="Garg A."/>
            <person name="Pachikara N."/>
            <person name="Randazzo S."/>
            <person name="Depoix D."/>
            <person name="Carcy B."/>
            <person name="Delbecq S."/>
            <person name="Frutos R."/>
            <person name="Silva J.C."/>
            <person name="Sutton R."/>
            <person name="Krause P.J."/>
            <person name="Mamoun C.B."/>
        </authorList>
    </citation>
    <scope>NUCLEOTIDE SEQUENCE [LARGE SCALE GENOMIC DNA]</scope>
    <source>
        <strain evidence="6 7">RI</strain>
    </source>
</reference>
<dbReference type="EMBL" id="FO082871">
    <property type="protein sequence ID" value="CCF72615.1"/>
    <property type="molecule type" value="Genomic_DNA"/>
</dbReference>
<organism evidence="6 7">
    <name type="scientific">Babesia microti (strain RI)</name>
    <dbReference type="NCBI Taxonomy" id="1133968"/>
    <lineage>
        <taxon>Eukaryota</taxon>
        <taxon>Sar</taxon>
        <taxon>Alveolata</taxon>
        <taxon>Apicomplexa</taxon>
        <taxon>Aconoidasida</taxon>
        <taxon>Piroplasmida</taxon>
        <taxon>Babesiidae</taxon>
        <taxon>Babesia</taxon>
    </lineage>
</organism>
<feature type="region of interest" description="Disordered" evidence="5">
    <location>
        <begin position="1"/>
        <end position="39"/>
    </location>
</feature>
<dbReference type="InterPro" id="IPR038097">
    <property type="entry name" value="Ribosomal_eL36_sf"/>
</dbReference>